<proteinExistence type="predicted"/>
<dbReference type="AlphaFoldDB" id="A0A8R1HXX4"/>
<name>A0A8R1HXX4_CAEJA</name>
<organism evidence="2 3">
    <name type="scientific">Caenorhabditis japonica</name>
    <dbReference type="NCBI Taxonomy" id="281687"/>
    <lineage>
        <taxon>Eukaryota</taxon>
        <taxon>Metazoa</taxon>
        <taxon>Ecdysozoa</taxon>
        <taxon>Nematoda</taxon>
        <taxon>Chromadorea</taxon>
        <taxon>Rhabditida</taxon>
        <taxon>Rhabditina</taxon>
        <taxon>Rhabditomorpha</taxon>
        <taxon>Rhabditoidea</taxon>
        <taxon>Rhabditidae</taxon>
        <taxon>Peloderinae</taxon>
        <taxon>Caenorhabditis</taxon>
    </lineage>
</organism>
<evidence type="ECO:0000313" key="2">
    <source>
        <dbReference type="EnsemblMetazoa" id="CJA09321.1"/>
    </source>
</evidence>
<evidence type="ECO:0000256" key="1">
    <source>
        <dbReference type="SAM" id="MobiDB-lite"/>
    </source>
</evidence>
<protein>
    <submittedName>
        <fullName evidence="2">Uncharacterized protein</fullName>
    </submittedName>
</protein>
<feature type="region of interest" description="Disordered" evidence="1">
    <location>
        <begin position="330"/>
        <end position="355"/>
    </location>
</feature>
<reference evidence="2" key="2">
    <citation type="submission" date="2022-06" db="UniProtKB">
        <authorList>
            <consortium name="EnsemblMetazoa"/>
        </authorList>
    </citation>
    <scope>IDENTIFICATION</scope>
    <source>
        <strain evidence="2">DF5081</strain>
    </source>
</reference>
<reference evidence="3" key="1">
    <citation type="submission" date="2010-08" db="EMBL/GenBank/DDBJ databases">
        <authorList>
            <consortium name="Caenorhabditis japonica Sequencing Consortium"/>
            <person name="Wilson R.K."/>
        </authorList>
    </citation>
    <scope>NUCLEOTIDE SEQUENCE [LARGE SCALE GENOMIC DNA]</scope>
    <source>
        <strain evidence="3">DF5081</strain>
    </source>
</reference>
<keyword evidence="3" id="KW-1185">Reference proteome</keyword>
<accession>A0A8R1HXX4</accession>
<dbReference type="EnsemblMetazoa" id="CJA09321.1">
    <property type="protein sequence ID" value="CJA09321.1"/>
    <property type="gene ID" value="WBGene00128524"/>
</dbReference>
<sequence>MLNRETRRPIRKMVPKQRHPLYYSQILAQNAGLFVRIPEPIYFNYLPISLPVPILQGHQHFQSTSGRTQSSSRQLAGNRHTTGYAVQPFVNHGTNGPGIHIFKNSDGYSEYHDPTPNGGCLGHYDERKVSIMNPTQVLTPIPIELKSSTASDTISSNAGSYSEEETLPLSSFKSFQTADVPETSQENHEVITSSLEKYGFNGINFPMVAKDCMSPEQHGQYKQLMNSITAQVKDFFRIHQKLWDASDSQSRLVREMEDYSYSFDDDSLAEVQSNFSQNGQEETKTCQKVEYFVPAQPLSVPRGYCNEVTVTDSADSNGHCLEYFNSDENYHDETSSSKPSHLSVDSKGPDFSVKASRSKGNLTYAEIVGSKNPRTILPDEMPSNYPTKSPDKVFKHAWINEHNNIQVMIPTESTFNLQLPFPPYKIPVLGMSGYDTAKYRKDYELPAHANFDIFRKDMYDWFDIGSPAGSGPILLESLECLPTPAELEALQLQFENWKIE</sequence>
<evidence type="ECO:0000313" key="3">
    <source>
        <dbReference type="Proteomes" id="UP000005237"/>
    </source>
</evidence>
<dbReference type="Proteomes" id="UP000005237">
    <property type="component" value="Unassembled WGS sequence"/>
</dbReference>